<dbReference type="PANTHER" id="PTHR33270:SF46">
    <property type="match status" value="1"/>
</dbReference>
<accession>A0A2K3NT90</accession>
<evidence type="ECO:0000313" key="4">
    <source>
        <dbReference type="Proteomes" id="UP000236291"/>
    </source>
</evidence>
<protein>
    <recommendedName>
        <fullName evidence="2">DUF7054 domain-containing protein</fullName>
    </recommendedName>
</protein>
<organism evidence="3 4">
    <name type="scientific">Trifolium pratense</name>
    <name type="common">Red clover</name>
    <dbReference type="NCBI Taxonomy" id="57577"/>
    <lineage>
        <taxon>Eukaryota</taxon>
        <taxon>Viridiplantae</taxon>
        <taxon>Streptophyta</taxon>
        <taxon>Embryophyta</taxon>
        <taxon>Tracheophyta</taxon>
        <taxon>Spermatophyta</taxon>
        <taxon>Magnoliopsida</taxon>
        <taxon>eudicotyledons</taxon>
        <taxon>Gunneridae</taxon>
        <taxon>Pentapetalae</taxon>
        <taxon>rosids</taxon>
        <taxon>fabids</taxon>
        <taxon>Fabales</taxon>
        <taxon>Fabaceae</taxon>
        <taxon>Papilionoideae</taxon>
        <taxon>50 kb inversion clade</taxon>
        <taxon>NPAAA clade</taxon>
        <taxon>Hologalegina</taxon>
        <taxon>IRL clade</taxon>
        <taxon>Trifolieae</taxon>
        <taxon>Trifolium</taxon>
    </lineage>
</organism>
<dbReference type="EMBL" id="ASHM01001211">
    <property type="protein sequence ID" value="PNY06248.1"/>
    <property type="molecule type" value="Genomic_DNA"/>
</dbReference>
<reference evidence="3 4" key="1">
    <citation type="journal article" date="2014" name="Am. J. Bot.">
        <title>Genome assembly and annotation for red clover (Trifolium pratense; Fabaceae).</title>
        <authorList>
            <person name="Istvanek J."/>
            <person name="Jaros M."/>
            <person name="Krenek A."/>
            <person name="Repkova J."/>
        </authorList>
    </citation>
    <scope>NUCLEOTIDE SEQUENCE [LARGE SCALE GENOMIC DNA]</scope>
    <source>
        <strain evidence="4">cv. Tatra</strain>
        <tissue evidence="3">Young leaves</tissue>
    </source>
</reference>
<dbReference type="PANTHER" id="PTHR33270">
    <property type="entry name" value="BNAC05G50380D PROTEIN"/>
    <property type="match status" value="1"/>
</dbReference>
<comment type="caution">
    <text evidence="3">The sequence shown here is derived from an EMBL/GenBank/DDBJ whole genome shotgun (WGS) entry which is preliminary data.</text>
</comment>
<name>A0A2K3NT90_TRIPR</name>
<feature type="region of interest" description="Disordered" evidence="1">
    <location>
        <begin position="1"/>
        <end position="29"/>
    </location>
</feature>
<sequence length="264" mass="29475">MPTPKNHQRKERLDRRSSSFHGNNVMSTATIRRPKTVPDLLSYRNNAVPVSEGLPRQPPKLLLKVTVLGSLGPVQMLMKPESTVGDLVEAAVRQYISEGRRPILPSNVASDFDLHYSQFSLESLNREEKVVKLGSRNFFLCPKNTPHAAEGIPGITKEGGVMTPQPFPASCGKEVEKARQYAGGGGGGFGWFKLMHFMICMIIDIEKLVLDVMWLLSIMRGWDVGLRVSEQNVNVPTELYDVKLWMMKEIGNGACFVIGYVRVF</sequence>
<feature type="compositionally biased region" description="Basic residues" evidence="1">
    <location>
        <begin position="1"/>
        <end position="10"/>
    </location>
</feature>
<evidence type="ECO:0000256" key="1">
    <source>
        <dbReference type="SAM" id="MobiDB-lite"/>
    </source>
</evidence>
<dbReference type="AlphaFoldDB" id="A0A2K3NT90"/>
<dbReference type="InterPro" id="IPR040358">
    <property type="entry name" value="At4g22758-like"/>
</dbReference>
<gene>
    <name evidence="3" type="ORF">L195_g002711</name>
</gene>
<feature type="domain" description="DUF7054" evidence="2">
    <location>
        <begin position="58"/>
        <end position="141"/>
    </location>
</feature>
<reference evidence="3 4" key="2">
    <citation type="journal article" date="2017" name="Front. Plant Sci.">
        <title>Gene Classification and Mining of Molecular Markers Useful in Red Clover (Trifolium pratense) Breeding.</title>
        <authorList>
            <person name="Istvanek J."/>
            <person name="Dluhosova J."/>
            <person name="Dluhos P."/>
            <person name="Patkova L."/>
            <person name="Nedelnik J."/>
            <person name="Repkova J."/>
        </authorList>
    </citation>
    <scope>NUCLEOTIDE SEQUENCE [LARGE SCALE GENOMIC DNA]</scope>
    <source>
        <strain evidence="4">cv. Tatra</strain>
        <tissue evidence="3">Young leaves</tissue>
    </source>
</reference>
<evidence type="ECO:0000313" key="3">
    <source>
        <dbReference type="EMBL" id="PNY06248.1"/>
    </source>
</evidence>
<dbReference type="STRING" id="57577.A0A2K3NT90"/>
<feature type="compositionally biased region" description="Polar residues" evidence="1">
    <location>
        <begin position="19"/>
        <end position="29"/>
    </location>
</feature>
<dbReference type="Proteomes" id="UP000236291">
    <property type="component" value="Unassembled WGS sequence"/>
</dbReference>
<dbReference type="InterPro" id="IPR055482">
    <property type="entry name" value="DUF7054"/>
</dbReference>
<evidence type="ECO:0000259" key="2">
    <source>
        <dbReference type="Pfam" id="PF23156"/>
    </source>
</evidence>
<dbReference type="Pfam" id="PF23156">
    <property type="entry name" value="DUF7054"/>
    <property type="match status" value="1"/>
</dbReference>
<proteinExistence type="predicted"/>